<evidence type="ECO:0000313" key="2">
    <source>
        <dbReference type="EMBL" id="MDQ2088457.1"/>
    </source>
</evidence>
<dbReference type="Proteomes" id="UP001226762">
    <property type="component" value="Unassembled WGS sequence"/>
</dbReference>
<keyword evidence="3" id="KW-1185">Reference proteome</keyword>
<sequence length="159" mass="15907">MIGRLAAVVALGLANPAGAEGVCVDPGPWEGAGPVVFQAVDALAPEFFDPSEPPTAAAVELEPDILQTGGAGLAGTAVGALTVEGTAVCIRHRPEWLGLRLENGGDAPAVARVVIATGDGALTARLPEVAGGKHVYVLLRASRPIAGLPASAFELMSAK</sequence>
<dbReference type="EMBL" id="JANHAX010000001">
    <property type="protein sequence ID" value="MDQ2088457.1"/>
    <property type="molecule type" value="Genomic_DNA"/>
</dbReference>
<name>A0AAE3WAX5_9RHOB</name>
<feature type="signal peptide" evidence="1">
    <location>
        <begin position="1"/>
        <end position="19"/>
    </location>
</feature>
<dbReference type="AlphaFoldDB" id="A0AAE3WAX5"/>
<accession>A0AAE3WAX5</accession>
<reference evidence="2" key="1">
    <citation type="submission" date="2022-07" db="EMBL/GenBank/DDBJ databases">
        <authorList>
            <person name="Otstavnykh N."/>
            <person name="Isaeva M."/>
            <person name="Bystritskaya E."/>
        </authorList>
    </citation>
    <scope>NUCLEOTIDE SEQUENCE</scope>
    <source>
        <strain evidence="2">KCTC 52189</strain>
    </source>
</reference>
<organism evidence="2 3">
    <name type="scientific">Marimonas arenosa</name>
    <dbReference type="NCBI Taxonomy" id="1795305"/>
    <lineage>
        <taxon>Bacteria</taxon>
        <taxon>Pseudomonadati</taxon>
        <taxon>Pseudomonadota</taxon>
        <taxon>Alphaproteobacteria</taxon>
        <taxon>Rhodobacterales</taxon>
        <taxon>Paracoccaceae</taxon>
        <taxon>Marimonas</taxon>
    </lineage>
</organism>
<evidence type="ECO:0000256" key="1">
    <source>
        <dbReference type="SAM" id="SignalP"/>
    </source>
</evidence>
<gene>
    <name evidence="2" type="ORF">NO357_00910</name>
</gene>
<feature type="chain" id="PRO_5042049878" evidence="1">
    <location>
        <begin position="20"/>
        <end position="159"/>
    </location>
</feature>
<dbReference type="RefSeq" id="WP_306733724.1">
    <property type="nucleotide sequence ID" value="NZ_JANHAX010000001.1"/>
</dbReference>
<reference evidence="2" key="2">
    <citation type="submission" date="2023-02" db="EMBL/GenBank/DDBJ databases">
        <title>'Rhodoalgimonas zhirmunskyi' gen. nov., isolated from a red alga.</title>
        <authorList>
            <person name="Nedashkovskaya O.I."/>
            <person name="Otstavnykh N.Y."/>
            <person name="Bystritskaya E.P."/>
            <person name="Balabanova L.A."/>
            <person name="Isaeva M.P."/>
        </authorList>
    </citation>
    <scope>NUCLEOTIDE SEQUENCE</scope>
    <source>
        <strain evidence="2">KCTC 52189</strain>
    </source>
</reference>
<proteinExistence type="predicted"/>
<comment type="caution">
    <text evidence="2">The sequence shown here is derived from an EMBL/GenBank/DDBJ whole genome shotgun (WGS) entry which is preliminary data.</text>
</comment>
<evidence type="ECO:0000313" key="3">
    <source>
        <dbReference type="Proteomes" id="UP001226762"/>
    </source>
</evidence>
<protein>
    <submittedName>
        <fullName evidence="2">Uncharacterized protein</fullName>
    </submittedName>
</protein>
<keyword evidence="1" id="KW-0732">Signal</keyword>